<feature type="transmembrane region" description="Helical" evidence="1">
    <location>
        <begin position="121"/>
        <end position="139"/>
    </location>
</feature>
<gene>
    <name evidence="2" type="ORF">ABQJ56_07180</name>
</gene>
<dbReference type="Pfam" id="PF09900">
    <property type="entry name" value="DUF2127"/>
    <property type="match status" value="1"/>
</dbReference>
<name>A0ABV3QNF4_9GAMM</name>
<feature type="transmembrane region" description="Helical" evidence="1">
    <location>
        <begin position="91"/>
        <end position="114"/>
    </location>
</feature>
<organism evidence="2 3">
    <name type="scientific">Rhodanobacter geophilus</name>
    <dbReference type="NCBI Taxonomy" id="3162488"/>
    <lineage>
        <taxon>Bacteria</taxon>
        <taxon>Pseudomonadati</taxon>
        <taxon>Pseudomonadota</taxon>
        <taxon>Gammaproteobacteria</taxon>
        <taxon>Lysobacterales</taxon>
        <taxon>Rhodanobacteraceae</taxon>
        <taxon>Rhodanobacter</taxon>
    </lineage>
</organism>
<protein>
    <submittedName>
        <fullName evidence="2">DUF2127 domain-containing protein</fullName>
    </submittedName>
</protein>
<evidence type="ECO:0000313" key="3">
    <source>
        <dbReference type="Proteomes" id="UP001556170"/>
    </source>
</evidence>
<feature type="transmembrane region" description="Helical" evidence="1">
    <location>
        <begin position="29"/>
        <end position="51"/>
    </location>
</feature>
<dbReference type="EMBL" id="JBFOHL010000005">
    <property type="protein sequence ID" value="MEW9624009.1"/>
    <property type="molecule type" value="Genomic_DNA"/>
</dbReference>
<sequence>MSEIENIAAAEPVARPAPRVSPHRAGLRVIATYEIIKTVCLLLVAVAAFHLDHQQNFERLVHWLEHLSLSDSNGLRWRMVAMLQDFGPSRFVAVGLVALGYAVLFGIEGVGLLLGRYWAEWFTVIATASLIPIELYETLHRFGWLKLAALAGNVAIVVYLVRVALQTREARRMAAHARTH</sequence>
<reference evidence="2 3" key="1">
    <citation type="submission" date="2024-06" db="EMBL/GenBank/DDBJ databases">
        <authorList>
            <person name="Woo H."/>
        </authorList>
    </citation>
    <scope>NUCLEOTIDE SEQUENCE [LARGE SCALE GENOMIC DNA]</scope>
    <source>
        <strain evidence="2 3">S2-g</strain>
    </source>
</reference>
<dbReference type="InterPro" id="IPR021125">
    <property type="entry name" value="DUF2127"/>
</dbReference>
<comment type="caution">
    <text evidence="2">The sequence shown here is derived from an EMBL/GenBank/DDBJ whole genome shotgun (WGS) entry which is preliminary data.</text>
</comment>
<accession>A0ABV3QNF4</accession>
<keyword evidence="1" id="KW-0812">Transmembrane</keyword>
<proteinExistence type="predicted"/>
<dbReference type="RefSeq" id="WP_367844317.1">
    <property type="nucleotide sequence ID" value="NZ_JBFOHL010000005.1"/>
</dbReference>
<dbReference type="Proteomes" id="UP001556170">
    <property type="component" value="Unassembled WGS sequence"/>
</dbReference>
<keyword evidence="1" id="KW-0472">Membrane</keyword>
<evidence type="ECO:0000256" key="1">
    <source>
        <dbReference type="SAM" id="Phobius"/>
    </source>
</evidence>
<keyword evidence="3" id="KW-1185">Reference proteome</keyword>
<evidence type="ECO:0000313" key="2">
    <source>
        <dbReference type="EMBL" id="MEW9624009.1"/>
    </source>
</evidence>
<feature type="transmembrane region" description="Helical" evidence="1">
    <location>
        <begin position="145"/>
        <end position="165"/>
    </location>
</feature>
<keyword evidence="1" id="KW-1133">Transmembrane helix</keyword>